<name>A0ABT7I4E4_9BACT</name>
<organism evidence="1 2">
    <name type="scientific">Campylobacter felis</name>
    <dbReference type="NCBI Taxonomy" id="2974565"/>
    <lineage>
        <taxon>Bacteria</taxon>
        <taxon>Pseudomonadati</taxon>
        <taxon>Campylobacterota</taxon>
        <taxon>Epsilonproteobacteria</taxon>
        <taxon>Campylobacterales</taxon>
        <taxon>Campylobacteraceae</taxon>
        <taxon>Campylobacter</taxon>
    </lineage>
</organism>
<dbReference type="EMBL" id="JANURU010000007">
    <property type="protein sequence ID" value="MDL0146983.1"/>
    <property type="molecule type" value="Genomic_DNA"/>
</dbReference>
<comment type="caution">
    <text evidence="1">The sequence shown here is derived from an EMBL/GenBank/DDBJ whole genome shotgun (WGS) entry which is preliminary data.</text>
</comment>
<evidence type="ECO:0000313" key="2">
    <source>
        <dbReference type="Proteomes" id="UP001176223"/>
    </source>
</evidence>
<accession>A0ABT7I4E4</accession>
<gene>
    <name evidence="1" type="ORF">NYG95_04915</name>
</gene>
<evidence type="ECO:0000313" key="1">
    <source>
        <dbReference type="EMBL" id="MDL0146983.1"/>
    </source>
</evidence>
<keyword evidence="2" id="KW-1185">Reference proteome</keyword>
<reference evidence="1" key="2">
    <citation type="journal article" date="2023" name="Microorganisms">
        <title>Isolation and Genomic Characteristics of Cat-Borne Campylobacter felis sp. nov. and Sheep-Borne Campylobacter ovis sp. nov.</title>
        <authorList>
            <person name="Wang H."/>
            <person name="Li Y."/>
            <person name="Gu Y."/>
            <person name="Zhou G."/>
            <person name="Chen X."/>
            <person name="Zhang X."/>
            <person name="Shao Z."/>
            <person name="Zhang J."/>
            <person name="Zhang M."/>
        </authorList>
    </citation>
    <scope>NUCLEOTIDE SEQUENCE</scope>
    <source>
        <strain evidence="1">XJK33-1</strain>
    </source>
</reference>
<dbReference type="Proteomes" id="UP001176223">
    <property type="component" value="Unassembled WGS sequence"/>
</dbReference>
<sequence length="183" mass="20727">MGKVFKNYTIKTPKLNPLKSFKDELLSLSENGKISLVCDHSACSAELVSKLDKRLKIYDMSEFIEKEMLNKLNIKPFNENIGLYAVCSSKKCGFDVSLRKLAQICTKGKVYEHSQTHCCGFAGDKGFMNPKLNQSALENLREFFKGLKLERFYSSSSTCEVGLSDATKEAWQHLIYLLDELSD</sequence>
<dbReference type="RefSeq" id="WP_289774090.1">
    <property type="nucleotide sequence ID" value="NZ_JANURT010000008.1"/>
</dbReference>
<reference evidence="1" key="1">
    <citation type="submission" date="2022-08" db="EMBL/GenBank/DDBJ databases">
        <authorList>
            <person name="Wang H."/>
        </authorList>
    </citation>
    <scope>NUCLEOTIDE SEQUENCE</scope>
    <source>
        <strain evidence="1">XJK33-1</strain>
    </source>
</reference>
<protein>
    <submittedName>
        <fullName evidence="1">(Fe-S)-binding protein</fullName>
    </submittedName>
</protein>
<proteinExistence type="predicted"/>